<dbReference type="RefSeq" id="WP_397081925.1">
    <property type="nucleotide sequence ID" value="NZ_JBITGY010000003.1"/>
</dbReference>
<keyword evidence="2" id="KW-1185">Reference proteome</keyword>
<dbReference type="Proteomes" id="UP001612741">
    <property type="component" value="Unassembled WGS sequence"/>
</dbReference>
<protein>
    <submittedName>
        <fullName evidence="1">Uncharacterized protein</fullName>
    </submittedName>
</protein>
<accession>A0ABW7YS08</accession>
<proteinExistence type="predicted"/>
<dbReference type="EMBL" id="JBITGY010000003">
    <property type="protein sequence ID" value="MFI6498698.1"/>
    <property type="molecule type" value="Genomic_DNA"/>
</dbReference>
<comment type="caution">
    <text evidence="1">The sequence shown here is derived from an EMBL/GenBank/DDBJ whole genome shotgun (WGS) entry which is preliminary data.</text>
</comment>
<reference evidence="1 2" key="1">
    <citation type="submission" date="2024-10" db="EMBL/GenBank/DDBJ databases">
        <title>The Natural Products Discovery Center: Release of the First 8490 Sequenced Strains for Exploring Actinobacteria Biosynthetic Diversity.</title>
        <authorList>
            <person name="Kalkreuter E."/>
            <person name="Kautsar S.A."/>
            <person name="Yang D."/>
            <person name="Bader C.D."/>
            <person name="Teijaro C.N."/>
            <person name="Fluegel L."/>
            <person name="Davis C.M."/>
            <person name="Simpson J.R."/>
            <person name="Lauterbach L."/>
            <person name="Steele A.D."/>
            <person name="Gui C."/>
            <person name="Meng S."/>
            <person name="Li G."/>
            <person name="Viehrig K."/>
            <person name="Ye F."/>
            <person name="Su P."/>
            <person name="Kiefer A.F."/>
            <person name="Nichols A."/>
            <person name="Cepeda A.J."/>
            <person name="Yan W."/>
            <person name="Fan B."/>
            <person name="Jiang Y."/>
            <person name="Adhikari A."/>
            <person name="Zheng C.-J."/>
            <person name="Schuster L."/>
            <person name="Cowan T.M."/>
            <person name="Smanski M.J."/>
            <person name="Chevrette M.G."/>
            <person name="De Carvalho L.P.S."/>
            <person name="Shen B."/>
        </authorList>
    </citation>
    <scope>NUCLEOTIDE SEQUENCE [LARGE SCALE GENOMIC DNA]</scope>
    <source>
        <strain evidence="1 2">NPDC050545</strain>
    </source>
</reference>
<sequence length="93" mass="10692">MTQQGWTVAWWQSGWGVWAGDEPDFATPPAYTTLNIPHVASEAATYWALGVIPPGTGTVQCRFRGDPNGEANFRTWIEEQRKQRRRGRRLWIF</sequence>
<organism evidence="1 2">
    <name type="scientific">Nonomuraea typhae</name>
    <dbReference type="NCBI Taxonomy" id="2603600"/>
    <lineage>
        <taxon>Bacteria</taxon>
        <taxon>Bacillati</taxon>
        <taxon>Actinomycetota</taxon>
        <taxon>Actinomycetes</taxon>
        <taxon>Streptosporangiales</taxon>
        <taxon>Streptosporangiaceae</taxon>
        <taxon>Nonomuraea</taxon>
    </lineage>
</organism>
<evidence type="ECO:0000313" key="1">
    <source>
        <dbReference type="EMBL" id="MFI6498698.1"/>
    </source>
</evidence>
<gene>
    <name evidence="1" type="ORF">ACIBG2_15005</name>
</gene>
<name>A0ABW7YS08_9ACTN</name>
<evidence type="ECO:0000313" key="2">
    <source>
        <dbReference type="Proteomes" id="UP001612741"/>
    </source>
</evidence>